<gene>
    <name evidence="2" type="ORF">YYG_02853</name>
</gene>
<evidence type="ECO:0008006" key="4">
    <source>
        <dbReference type="Google" id="ProtNLM"/>
    </source>
</evidence>
<evidence type="ECO:0000256" key="1">
    <source>
        <dbReference type="SAM" id="Phobius"/>
    </source>
</evidence>
<keyword evidence="1" id="KW-0472">Membrane</keyword>
<accession>W7AFI4</accession>
<organism evidence="2 3">
    <name type="scientific">Plasmodium vinckei petteri</name>
    <dbReference type="NCBI Taxonomy" id="138298"/>
    <lineage>
        <taxon>Eukaryota</taxon>
        <taxon>Sar</taxon>
        <taxon>Alveolata</taxon>
        <taxon>Apicomplexa</taxon>
        <taxon>Aconoidasida</taxon>
        <taxon>Haemosporida</taxon>
        <taxon>Plasmodiidae</taxon>
        <taxon>Plasmodium</taxon>
        <taxon>Plasmodium (Vinckeia)</taxon>
    </lineage>
</organism>
<name>W7AFI4_PLAVN</name>
<feature type="transmembrane region" description="Helical" evidence="1">
    <location>
        <begin position="100"/>
        <end position="117"/>
    </location>
</feature>
<keyword evidence="1" id="KW-0812">Transmembrane</keyword>
<feature type="transmembrane region" description="Helical" evidence="1">
    <location>
        <begin position="6"/>
        <end position="23"/>
    </location>
</feature>
<evidence type="ECO:0000313" key="3">
    <source>
        <dbReference type="Proteomes" id="UP000030659"/>
    </source>
</evidence>
<keyword evidence="1" id="KW-1133">Transmembrane helix</keyword>
<sequence length="155" mass="18898">MYYLKLFLKLFVLIFFSYDFIVLKNEAVLEKGDFLKKSYDALFVQRDILPSYINQDNQISIYFFSLIIIFPRHMEGFIPVFLLNDERFKNMFENMRKKKLATFAIMFFSYNVIYGLLCNTNIIHIYQNGRIIYNDYYIDDLFRKTLKHNLINIRR</sequence>
<dbReference type="EMBL" id="KI965399">
    <property type="protein sequence ID" value="EUD72152.1"/>
    <property type="molecule type" value="Genomic_DNA"/>
</dbReference>
<proteinExistence type="predicted"/>
<reference evidence="2 3" key="1">
    <citation type="submission" date="2013-02" db="EMBL/GenBank/DDBJ databases">
        <title>The Genome Sequence of Plasmodium vinckei petteri CR.</title>
        <authorList>
            <consortium name="The Broad Institute Genome Sequencing Platform"/>
            <consortium name="The Broad Institute Genome Sequencing Center for Infectious Disease"/>
            <person name="Neafsey D."/>
            <person name="Cheeseman I."/>
            <person name="Volkman S."/>
            <person name="Adams J."/>
            <person name="Walker B."/>
            <person name="Young S.K."/>
            <person name="Zeng Q."/>
            <person name="Gargeya S."/>
            <person name="Fitzgerald M."/>
            <person name="Haas B."/>
            <person name="Abouelleil A."/>
            <person name="Alvarado L."/>
            <person name="Arachchi H.M."/>
            <person name="Berlin A.M."/>
            <person name="Chapman S.B."/>
            <person name="Dewar J."/>
            <person name="Goldberg J."/>
            <person name="Griggs A."/>
            <person name="Gujja S."/>
            <person name="Hansen M."/>
            <person name="Howarth C."/>
            <person name="Imamovic A."/>
            <person name="Larimer J."/>
            <person name="McCowan C."/>
            <person name="Murphy C."/>
            <person name="Neiman D."/>
            <person name="Pearson M."/>
            <person name="Priest M."/>
            <person name="Roberts A."/>
            <person name="Saif S."/>
            <person name="Shea T."/>
            <person name="Sisk P."/>
            <person name="Sykes S."/>
            <person name="Wortman J."/>
            <person name="Nusbaum C."/>
            <person name="Birren B."/>
        </authorList>
    </citation>
    <scope>NUCLEOTIDE SEQUENCE [LARGE SCALE GENOMIC DNA]</scope>
    <source>
        <strain evidence="2 3">CR</strain>
    </source>
</reference>
<dbReference type="Proteomes" id="UP000030659">
    <property type="component" value="Unassembled WGS sequence"/>
</dbReference>
<evidence type="ECO:0000313" key="2">
    <source>
        <dbReference type="EMBL" id="EUD72152.1"/>
    </source>
</evidence>
<dbReference type="AlphaFoldDB" id="W7AFI4"/>
<protein>
    <recommendedName>
        <fullName evidence="4">Selenoprotein</fullName>
    </recommendedName>
</protein>